<accession>A0A1Y2H1T6</accession>
<dbReference type="OrthoDB" id="2384430at2759"/>
<keyword evidence="2" id="KW-1185">Reference proteome</keyword>
<dbReference type="InterPro" id="IPR006597">
    <property type="entry name" value="Sel1-like"/>
</dbReference>
<comment type="caution">
    <text evidence="1">The sequence shown here is derived from an EMBL/GenBank/DDBJ whole genome shotgun (WGS) entry which is preliminary data.</text>
</comment>
<dbReference type="Proteomes" id="UP000193648">
    <property type="component" value="Unassembled WGS sequence"/>
</dbReference>
<dbReference type="Gene3D" id="1.25.40.10">
    <property type="entry name" value="Tetratricopeptide repeat domain"/>
    <property type="match status" value="2"/>
</dbReference>
<proteinExistence type="predicted"/>
<dbReference type="AlphaFoldDB" id="A0A1Y2H1T6"/>
<dbReference type="InterPro" id="IPR011990">
    <property type="entry name" value="TPR-like_helical_dom_sf"/>
</dbReference>
<organism evidence="1 2">
    <name type="scientific">Lobosporangium transversale</name>
    <dbReference type="NCBI Taxonomy" id="64571"/>
    <lineage>
        <taxon>Eukaryota</taxon>
        <taxon>Fungi</taxon>
        <taxon>Fungi incertae sedis</taxon>
        <taxon>Mucoromycota</taxon>
        <taxon>Mortierellomycotina</taxon>
        <taxon>Mortierellomycetes</taxon>
        <taxon>Mortierellales</taxon>
        <taxon>Mortierellaceae</taxon>
        <taxon>Lobosporangium</taxon>
    </lineage>
</organism>
<evidence type="ECO:0000313" key="2">
    <source>
        <dbReference type="Proteomes" id="UP000193648"/>
    </source>
</evidence>
<evidence type="ECO:0008006" key="3">
    <source>
        <dbReference type="Google" id="ProtNLM"/>
    </source>
</evidence>
<name>A0A1Y2H1T6_9FUNG</name>
<dbReference type="SUPFAM" id="SSF81901">
    <property type="entry name" value="HCP-like"/>
    <property type="match status" value="2"/>
</dbReference>
<dbReference type="STRING" id="64571.A0A1Y2H1T6"/>
<gene>
    <name evidence="1" type="ORF">BCR41DRAFT_418593</name>
</gene>
<protein>
    <recommendedName>
        <fullName evidence="3">HCP-like protein</fullName>
    </recommendedName>
</protein>
<dbReference type="GeneID" id="33571487"/>
<dbReference type="PANTHER" id="PTHR43628">
    <property type="entry name" value="ACTIVATOR OF C KINASE PROTEIN 1-RELATED"/>
    <property type="match status" value="1"/>
</dbReference>
<dbReference type="InParanoid" id="A0A1Y2H1T6"/>
<dbReference type="EMBL" id="MCFF01000002">
    <property type="protein sequence ID" value="ORZ28530.1"/>
    <property type="molecule type" value="Genomic_DNA"/>
</dbReference>
<sequence>MTMTSAKEKLQAFRLVGSDRSSTPLSDTQYIEARFDQKEQQYIILWWDIVNVYKDTICIKKGELILSFLVDGEFEYVKPLRIRADFDAILDVVIPFRANNPKKPDSDSTITQWGIKEEPAAAELNETTALGSVNLGNSGDRKSLKADNAVPSTETRLHSENIPSYEATISTDSTIEESAELMPAPLAGEVQLGKAVKGDATDEANLNLILKVNGNSQDHSRAFDWFFKRASSGTSYGAYNTVGYMYYHGIGVSQNYSSALNWFNKAVNQGDSISQSNLGCMYYHGVGVSQDYSKAYDWYLKAANLENAIAQINLGWMYFYGKGVEQDYSKAFDRCLKPANQGNTRAQSSLGYMYLEAKGDSQDYSKATYWLLKAANQGNANAQSNLGYMYSRGKGVPKNYPRAIDWYLKAANQGNVTAQCNLGYVYYHGIGTSQDHSKAFDWYTKAADQGCPDAQRAIGSMYRAGKGIPEDQVETEQ</sequence>
<dbReference type="RefSeq" id="XP_021886215.1">
    <property type="nucleotide sequence ID" value="XM_022029644.1"/>
</dbReference>
<dbReference type="SMART" id="SM00671">
    <property type="entry name" value="SEL1"/>
    <property type="match status" value="6"/>
</dbReference>
<dbReference type="InterPro" id="IPR052945">
    <property type="entry name" value="Mitotic_Regulator"/>
</dbReference>
<dbReference type="PANTHER" id="PTHR43628:SF1">
    <property type="entry name" value="CHITIN SYNTHASE REGULATORY FACTOR 2-RELATED"/>
    <property type="match status" value="1"/>
</dbReference>
<evidence type="ECO:0000313" key="1">
    <source>
        <dbReference type="EMBL" id="ORZ28530.1"/>
    </source>
</evidence>
<dbReference type="Pfam" id="PF08238">
    <property type="entry name" value="Sel1"/>
    <property type="match status" value="8"/>
</dbReference>
<reference evidence="1 2" key="1">
    <citation type="submission" date="2016-07" db="EMBL/GenBank/DDBJ databases">
        <title>Pervasive Adenine N6-methylation of Active Genes in Fungi.</title>
        <authorList>
            <consortium name="DOE Joint Genome Institute"/>
            <person name="Mondo S.J."/>
            <person name="Dannebaum R.O."/>
            <person name="Kuo R.C."/>
            <person name="Labutti K."/>
            <person name="Haridas S."/>
            <person name="Kuo A."/>
            <person name="Salamov A."/>
            <person name="Ahrendt S.R."/>
            <person name="Lipzen A."/>
            <person name="Sullivan W."/>
            <person name="Andreopoulos W.B."/>
            <person name="Clum A."/>
            <person name="Lindquist E."/>
            <person name="Daum C."/>
            <person name="Ramamoorthy G.K."/>
            <person name="Gryganskyi A."/>
            <person name="Culley D."/>
            <person name="Magnuson J.K."/>
            <person name="James T.Y."/>
            <person name="O'Malley M.A."/>
            <person name="Stajich J.E."/>
            <person name="Spatafora J.W."/>
            <person name="Visel A."/>
            <person name="Grigoriev I.V."/>
        </authorList>
    </citation>
    <scope>NUCLEOTIDE SEQUENCE [LARGE SCALE GENOMIC DNA]</scope>
    <source>
        <strain evidence="1 2">NRRL 3116</strain>
    </source>
</reference>